<dbReference type="EMBL" id="JARJCN010000008">
    <property type="protein sequence ID" value="KAJ7098507.1"/>
    <property type="molecule type" value="Genomic_DNA"/>
</dbReference>
<evidence type="ECO:0000313" key="3">
    <source>
        <dbReference type="Proteomes" id="UP001222325"/>
    </source>
</evidence>
<comment type="caution">
    <text evidence="2">The sequence shown here is derived from an EMBL/GenBank/DDBJ whole genome shotgun (WGS) entry which is preliminary data.</text>
</comment>
<dbReference type="Proteomes" id="UP001222325">
    <property type="component" value="Unassembled WGS sequence"/>
</dbReference>
<protein>
    <submittedName>
        <fullName evidence="2">Uncharacterized protein</fullName>
    </submittedName>
</protein>
<organism evidence="2 3">
    <name type="scientific">Mycena belliarum</name>
    <dbReference type="NCBI Taxonomy" id="1033014"/>
    <lineage>
        <taxon>Eukaryota</taxon>
        <taxon>Fungi</taxon>
        <taxon>Dikarya</taxon>
        <taxon>Basidiomycota</taxon>
        <taxon>Agaricomycotina</taxon>
        <taxon>Agaricomycetes</taxon>
        <taxon>Agaricomycetidae</taxon>
        <taxon>Agaricales</taxon>
        <taxon>Marasmiineae</taxon>
        <taxon>Mycenaceae</taxon>
        <taxon>Mycena</taxon>
    </lineage>
</organism>
<keyword evidence="3" id="KW-1185">Reference proteome</keyword>
<sequence length="96" mass="10437">MCCICQPETFLLLSVILSELSNFDPTLAWNIHLALLLSPEFSFLQSAHSKNSPSAATHLQKIQGASAPGIVRFDVTWGGVFKFGPHLSTVINIKAI</sequence>
<evidence type="ECO:0000256" key="1">
    <source>
        <dbReference type="SAM" id="SignalP"/>
    </source>
</evidence>
<feature type="signal peptide" evidence="1">
    <location>
        <begin position="1"/>
        <end position="28"/>
    </location>
</feature>
<reference evidence="2" key="1">
    <citation type="submission" date="2023-03" db="EMBL/GenBank/DDBJ databases">
        <title>Massive genome expansion in bonnet fungi (Mycena s.s.) driven by repeated elements and novel gene families across ecological guilds.</title>
        <authorList>
            <consortium name="Lawrence Berkeley National Laboratory"/>
            <person name="Harder C.B."/>
            <person name="Miyauchi S."/>
            <person name="Viragh M."/>
            <person name="Kuo A."/>
            <person name="Thoen E."/>
            <person name="Andreopoulos B."/>
            <person name="Lu D."/>
            <person name="Skrede I."/>
            <person name="Drula E."/>
            <person name="Henrissat B."/>
            <person name="Morin E."/>
            <person name="Kohler A."/>
            <person name="Barry K."/>
            <person name="LaButti K."/>
            <person name="Morin E."/>
            <person name="Salamov A."/>
            <person name="Lipzen A."/>
            <person name="Mereny Z."/>
            <person name="Hegedus B."/>
            <person name="Baldrian P."/>
            <person name="Stursova M."/>
            <person name="Weitz H."/>
            <person name="Taylor A."/>
            <person name="Grigoriev I.V."/>
            <person name="Nagy L.G."/>
            <person name="Martin F."/>
            <person name="Kauserud H."/>
        </authorList>
    </citation>
    <scope>NUCLEOTIDE SEQUENCE</scope>
    <source>
        <strain evidence="2">CBHHK173m</strain>
    </source>
</reference>
<name>A0AAD6UGL0_9AGAR</name>
<keyword evidence="1" id="KW-0732">Signal</keyword>
<proteinExistence type="predicted"/>
<gene>
    <name evidence="2" type="ORF">B0H15DRAFT_580048</name>
</gene>
<feature type="chain" id="PRO_5041995845" evidence="1">
    <location>
        <begin position="29"/>
        <end position="96"/>
    </location>
</feature>
<dbReference type="AlphaFoldDB" id="A0AAD6UGL0"/>
<accession>A0AAD6UGL0</accession>
<evidence type="ECO:0000313" key="2">
    <source>
        <dbReference type="EMBL" id="KAJ7098507.1"/>
    </source>
</evidence>